<dbReference type="Proteomes" id="UP001589810">
    <property type="component" value="Unassembled WGS sequence"/>
</dbReference>
<dbReference type="Pfam" id="PF05199">
    <property type="entry name" value="GMC_oxred_C"/>
    <property type="match status" value="1"/>
</dbReference>
<dbReference type="InterPro" id="IPR000172">
    <property type="entry name" value="GMC_OxRdtase_N"/>
</dbReference>
<organism evidence="8 9">
    <name type="scientific">Kutzneria chonburiensis</name>
    <dbReference type="NCBI Taxonomy" id="1483604"/>
    <lineage>
        <taxon>Bacteria</taxon>
        <taxon>Bacillati</taxon>
        <taxon>Actinomycetota</taxon>
        <taxon>Actinomycetes</taxon>
        <taxon>Pseudonocardiales</taxon>
        <taxon>Pseudonocardiaceae</taxon>
        <taxon>Kutzneria</taxon>
    </lineage>
</organism>
<keyword evidence="3 5" id="KW-0285">Flavoprotein</keyword>
<proteinExistence type="inferred from homology"/>
<dbReference type="PIRSF" id="PIRSF000137">
    <property type="entry name" value="Alcohol_oxidase"/>
    <property type="match status" value="1"/>
</dbReference>
<accession>A0ABV6N5Y5</accession>
<evidence type="ECO:0000256" key="4">
    <source>
        <dbReference type="ARBA" id="ARBA00022827"/>
    </source>
</evidence>
<gene>
    <name evidence="8" type="ORF">ACFFH7_40500</name>
</gene>
<dbReference type="InterPro" id="IPR036188">
    <property type="entry name" value="FAD/NAD-bd_sf"/>
</dbReference>
<protein>
    <submittedName>
        <fullName evidence="8">GMC family oxidoreductase</fullName>
    </submittedName>
</protein>
<dbReference type="Pfam" id="PF00732">
    <property type="entry name" value="GMC_oxred_N"/>
    <property type="match status" value="1"/>
</dbReference>
<dbReference type="PROSITE" id="PS00623">
    <property type="entry name" value="GMC_OXRED_1"/>
    <property type="match status" value="1"/>
</dbReference>
<evidence type="ECO:0000259" key="7">
    <source>
        <dbReference type="PROSITE" id="PS00624"/>
    </source>
</evidence>
<comment type="caution">
    <text evidence="8">The sequence shown here is derived from an EMBL/GenBank/DDBJ whole genome shotgun (WGS) entry which is preliminary data.</text>
</comment>
<dbReference type="EMBL" id="JBHLUD010000015">
    <property type="protein sequence ID" value="MFC0547844.1"/>
    <property type="molecule type" value="Genomic_DNA"/>
</dbReference>
<dbReference type="PANTHER" id="PTHR11552:SF147">
    <property type="entry name" value="CHOLINE DEHYDROGENASE, MITOCHONDRIAL"/>
    <property type="match status" value="1"/>
</dbReference>
<dbReference type="PROSITE" id="PS00624">
    <property type="entry name" value="GMC_OXRED_2"/>
    <property type="match status" value="1"/>
</dbReference>
<reference evidence="8 9" key="1">
    <citation type="submission" date="2024-09" db="EMBL/GenBank/DDBJ databases">
        <authorList>
            <person name="Sun Q."/>
            <person name="Mori K."/>
        </authorList>
    </citation>
    <scope>NUCLEOTIDE SEQUENCE [LARGE SCALE GENOMIC DNA]</scope>
    <source>
        <strain evidence="8 9">TBRC 1432</strain>
    </source>
</reference>
<dbReference type="Gene3D" id="3.50.50.60">
    <property type="entry name" value="FAD/NAD(P)-binding domain"/>
    <property type="match status" value="1"/>
</dbReference>
<evidence type="ECO:0000313" key="9">
    <source>
        <dbReference type="Proteomes" id="UP001589810"/>
    </source>
</evidence>
<dbReference type="InterPro" id="IPR012132">
    <property type="entry name" value="GMC_OxRdtase"/>
</dbReference>
<dbReference type="SUPFAM" id="SSF51905">
    <property type="entry name" value="FAD/NAD(P)-binding domain"/>
    <property type="match status" value="1"/>
</dbReference>
<keyword evidence="9" id="KW-1185">Reference proteome</keyword>
<dbReference type="PANTHER" id="PTHR11552">
    <property type="entry name" value="GLUCOSE-METHANOL-CHOLINE GMC OXIDOREDUCTASE"/>
    <property type="match status" value="1"/>
</dbReference>
<dbReference type="InterPro" id="IPR007867">
    <property type="entry name" value="GMC_OxRtase_C"/>
</dbReference>
<name>A0ABV6N5Y5_9PSEU</name>
<evidence type="ECO:0000256" key="3">
    <source>
        <dbReference type="ARBA" id="ARBA00022630"/>
    </source>
</evidence>
<dbReference type="SUPFAM" id="SSF54373">
    <property type="entry name" value="FAD-linked reductases, C-terminal domain"/>
    <property type="match status" value="1"/>
</dbReference>
<keyword evidence="4 5" id="KW-0274">FAD</keyword>
<sequence>MPAGEVYDFVVVGAGSAGCAVAHRLATRTDATVLLIEAGGPDTRPEIHDERLAATMSLWGPSEIDWGYVTEPQDGLHGRTVPVARGKVWGGSSSINAMVYVRGNRRDFDHWHELGNTGWGYQDVLPHFREMENFEGGASGYRGADGPLSVIYHSDPTPVADRLFEAGAEIGLRAEDRRFDYNAEHQEDTVFYYQATKTREHRRASTAVAYLRPIMDRPNFTLRSNAQVSRVVIEHGRAVGVEYIVDGRVERVRADREVVLSCGAYESPKLLMLSGIGPAATLAGHGIDVVADLPGVGQNLQDHMILGVVYLSKQEQPSEPTLIAETGLFTRSSQVGPDASPNVQFKVGGLKFVSPELDRPGPGFTFAPVIVQPRSVGTIGLRSNDPAATAVLQPNYLADPHDVDTFVESIELARTLAHTSAYAEFTDVEIAPGPEVRSRAELAEFARRNAGTLWHPVGTCSMGEVVDSELRVRGVDGLRVADASVMPKIVAGNTNAACIMIGEKAAALISAANLTVHSGASEG</sequence>
<evidence type="ECO:0000256" key="5">
    <source>
        <dbReference type="RuleBase" id="RU003968"/>
    </source>
</evidence>
<evidence type="ECO:0000256" key="1">
    <source>
        <dbReference type="ARBA" id="ARBA00001974"/>
    </source>
</evidence>
<evidence type="ECO:0000256" key="2">
    <source>
        <dbReference type="ARBA" id="ARBA00010790"/>
    </source>
</evidence>
<comment type="cofactor">
    <cofactor evidence="1">
        <name>FAD</name>
        <dbReference type="ChEBI" id="CHEBI:57692"/>
    </cofactor>
</comment>
<evidence type="ECO:0000259" key="6">
    <source>
        <dbReference type="PROSITE" id="PS00623"/>
    </source>
</evidence>
<dbReference type="Gene3D" id="3.30.560.10">
    <property type="entry name" value="Glucose Oxidase, domain 3"/>
    <property type="match status" value="1"/>
</dbReference>
<comment type="similarity">
    <text evidence="2 5">Belongs to the GMC oxidoreductase family.</text>
</comment>
<feature type="domain" description="Glucose-methanol-choline oxidoreductase N-terminal" evidence="7">
    <location>
        <begin position="263"/>
        <end position="277"/>
    </location>
</feature>
<dbReference type="RefSeq" id="WP_273938309.1">
    <property type="nucleotide sequence ID" value="NZ_CP097263.1"/>
</dbReference>
<feature type="domain" description="Glucose-methanol-choline oxidoreductase N-terminal" evidence="6">
    <location>
        <begin position="86"/>
        <end position="109"/>
    </location>
</feature>
<evidence type="ECO:0000313" key="8">
    <source>
        <dbReference type="EMBL" id="MFC0547844.1"/>
    </source>
</evidence>